<organism evidence="2 3">
    <name type="scientific">Dyella flagellata</name>
    <dbReference type="NCBI Taxonomy" id="1867833"/>
    <lineage>
        <taxon>Bacteria</taxon>
        <taxon>Pseudomonadati</taxon>
        <taxon>Pseudomonadota</taxon>
        <taxon>Gammaproteobacteria</taxon>
        <taxon>Lysobacterales</taxon>
        <taxon>Rhodanobacteraceae</taxon>
        <taxon>Dyella</taxon>
    </lineage>
</organism>
<dbReference type="InterPro" id="IPR032710">
    <property type="entry name" value="NTF2-like_dom_sf"/>
</dbReference>
<feature type="chain" id="PRO_5046259809" description="SnoaL-like domain-containing protein" evidence="1">
    <location>
        <begin position="27"/>
        <end position="169"/>
    </location>
</feature>
<protein>
    <recommendedName>
        <fullName evidence="4">SnoaL-like domain-containing protein</fullName>
    </recommendedName>
</protein>
<comment type="caution">
    <text evidence="2">The sequence shown here is derived from an EMBL/GenBank/DDBJ whole genome shotgun (WGS) entry which is preliminary data.</text>
</comment>
<sequence length="169" mass="18620">MCMKSMGVKSGLLVLALWLVTAIAAAADSGANNAADILKIRNVEISFHQAGSWLPRPDLDMMMSLYADDAALTDTAHGNKLYQGKQQVRDYFAKVAAPFQPGKHWIGYTPAMRIKAAVDGDKATLYFECLWMDVDRNAIGAHSFSDITLERSGDQWLIKTIRVGKVDKL</sequence>
<reference evidence="3" key="1">
    <citation type="journal article" date="2019" name="Int. J. Syst. Evol. Microbiol.">
        <title>The Global Catalogue of Microorganisms (GCM) 10K type strain sequencing project: providing services to taxonomists for standard genome sequencing and annotation.</title>
        <authorList>
            <consortium name="The Broad Institute Genomics Platform"/>
            <consortium name="The Broad Institute Genome Sequencing Center for Infectious Disease"/>
            <person name="Wu L."/>
            <person name="Ma J."/>
        </authorList>
    </citation>
    <scope>NUCLEOTIDE SEQUENCE [LARGE SCALE GENOMIC DNA]</scope>
    <source>
        <strain evidence="3">NBRC 111981</strain>
    </source>
</reference>
<dbReference type="EMBL" id="BSOA01000053">
    <property type="protein sequence ID" value="GLQ90939.1"/>
    <property type="molecule type" value="Genomic_DNA"/>
</dbReference>
<name>A0ABQ5XIE7_9GAMM</name>
<accession>A0ABQ5XIE7</accession>
<evidence type="ECO:0000256" key="1">
    <source>
        <dbReference type="SAM" id="SignalP"/>
    </source>
</evidence>
<dbReference type="SUPFAM" id="SSF54427">
    <property type="entry name" value="NTF2-like"/>
    <property type="match status" value="1"/>
</dbReference>
<evidence type="ECO:0000313" key="3">
    <source>
        <dbReference type="Proteomes" id="UP001156627"/>
    </source>
</evidence>
<dbReference type="Proteomes" id="UP001156627">
    <property type="component" value="Unassembled WGS sequence"/>
</dbReference>
<evidence type="ECO:0008006" key="4">
    <source>
        <dbReference type="Google" id="ProtNLM"/>
    </source>
</evidence>
<keyword evidence="3" id="KW-1185">Reference proteome</keyword>
<dbReference type="Gene3D" id="3.10.450.50">
    <property type="match status" value="1"/>
</dbReference>
<keyword evidence="1" id="KW-0732">Signal</keyword>
<evidence type="ECO:0000313" key="2">
    <source>
        <dbReference type="EMBL" id="GLQ90939.1"/>
    </source>
</evidence>
<gene>
    <name evidence="2" type="ORF">GCM10007898_45150</name>
</gene>
<feature type="signal peptide" evidence="1">
    <location>
        <begin position="1"/>
        <end position="26"/>
    </location>
</feature>
<proteinExistence type="predicted"/>